<gene>
    <name evidence="1" type="ORF">SAMN05192532_101681</name>
</gene>
<organism evidence="1 2">
    <name type="scientific">Alteribacillus iranensis</name>
    <dbReference type="NCBI Taxonomy" id="930128"/>
    <lineage>
        <taxon>Bacteria</taxon>
        <taxon>Bacillati</taxon>
        <taxon>Bacillota</taxon>
        <taxon>Bacilli</taxon>
        <taxon>Bacillales</taxon>
        <taxon>Bacillaceae</taxon>
        <taxon>Alteribacillus</taxon>
    </lineage>
</organism>
<dbReference type="InterPro" id="IPR006135">
    <property type="entry name" value="T3SS_substrate_exporter"/>
</dbReference>
<dbReference type="RefSeq" id="WP_322787590.1">
    <property type="nucleotide sequence ID" value="NZ_FONT01000001.1"/>
</dbReference>
<dbReference type="InterPro" id="IPR029025">
    <property type="entry name" value="T3SS_substrate_exporter_C"/>
</dbReference>
<dbReference type="Gene3D" id="3.40.1690.10">
    <property type="entry name" value="secretion proteins EscU"/>
    <property type="match status" value="1"/>
</dbReference>
<dbReference type="STRING" id="930128.SAMN05192532_101681"/>
<proteinExistence type="predicted"/>
<reference evidence="1 2" key="1">
    <citation type="submission" date="2016-10" db="EMBL/GenBank/DDBJ databases">
        <authorList>
            <person name="de Groot N.N."/>
        </authorList>
    </citation>
    <scope>NUCLEOTIDE SEQUENCE [LARGE SCALE GENOMIC DNA]</scope>
    <source>
        <strain evidence="1 2">DSM 23995</strain>
    </source>
</reference>
<keyword evidence="1" id="KW-0282">Flagellum</keyword>
<keyword evidence="2" id="KW-1185">Reference proteome</keyword>
<dbReference type="PANTHER" id="PTHR30531">
    <property type="entry name" value="FLAGELLAR BIOSYNTHETIC PROTEIN FLHB"/>
    <property type="match status" value="1"/>
</dbReference>
<name>A0A1I2A5N6_9BACI</name>
<dbReference type="Proteomes" id="UP000199516">
    <property type="component" value="Unassembled WGS sequence"/>
</dbReference>
<protein>
    <submittedName>
        <fullName evidence="1">Flagellar biosynthesis protein</fullName>
    </submittedName>
</protein>
<dbReference type="GO" id="GO:0009306">
    <property type="term" value="P:protein secretion"/>
    <property type="evidence" value="ECO:0007669"/>
    <property type="project" value="InterPro"/>
</dbReference>
<dbReference type="AlphaFoldDB" id="A0A1I2A5N6"/>
<dbReference type="EMBL" id="FONT01000001">
    <property type="protein sequence ID" value="SFE39375.1"/>
    <property type="molecule type" value="Genomic_DNA"/>
</dbReference>
<accession>A0A1I2A5N6</accession>
<evidence type="ECO:0000313" key="1">
    <source>
        <dbReference type="EMBL" id="SFE39375.1"/>
    </source>
</evidence>
<evidence type="ECO:0000313" key="2">
    <source>
        <dbReference type="Proteomes" id="UP000199516"/>
    </source>
</evidence>
<sequence length="99" mass="10962">MSKLESSKKLAVAVGYDSNSDNAPLLKAKGQGYVAEKLLSKANENDIPVYEDPALAELLSSLNLNESIPEDLYEVVAEVFSFLYLIDKNVHETTTQREK</sequence>
<dbReference type="PANTHER" id="PTHR30531:SF12">
    <property type="entry name" value="FLAGELLAR BIOSYNTHETIC PROTEIN FLHB"/>
    <property type="match status" value="1"/>
</dbReference>
<keyword evidence="1" id="KW-0969">Cilium</keyword>
<dbReference type="Pfam" id="PF01312">
    <property type="entry name" value="Bac_export_2"/>
    <property type="match status" value="1"/>
</dbReference>
<dbReference type="GO" id="GO:0005886">
    <property type="term" value="C:plasma membrane"/>
    <property type="evidence" value="ECO:0007669"/>
    <property type="project" value="TreeGrafter"/>
</dbReference>
<keyword evidence="1" id="KW-0966">Cell projection</keyword>
<dbReference type="SUPFAM" id="SSF160544">
    <property type="entry name" value="EscU C-terminal domain-like"/>
    <property type="match status" value="1"/>
</dbReference>